<keyword evidence="1" id="KW-0805">Transcription regulation</keyword>
<accession>A0A6H1NVT7</accession>
<dbReference type="InterPro" id="IPR036388">
    <property type="entry name" value="WH-like_DNA-bd_sf"/>
</dbReference>
<feature type="domain" description="HTH gntR-type" evidence="4">
    <location>
        <begin position="7"/>
        <end position="75"/>
    </location>
</feature>
<dbReference type="Gene3D" id="1.20.120.530">
    <property type="entry name" value="GntR ligand-binding domain-like"/>
    <property type="match status" value="1"/>
</dbReference>
<evidence type="ECO:0000256" key="3">
    <source>
        <dbReference type="ARBA" id="ARBA00023163"/>
    </source>
</evidence>
<dbReference type="InterPro" id="IPR008920">
    <property type="entry name" value="TF_FadR/GntR_C"/>
</dbReference>
<organism evidence="5 6">
    <name type="scientific">Priestia megaterium</name>
    <name type="common">Bacillus megaterium</name>
    <dbReference type="NCBI Taxonomy" id="1404"/>
    <lineage>
        <taxon>Bacteria</taxon>
        <taxon>Bacillati</taxon>
        <taxon>Bacillota</taxon>
        <taxon>Bacilli</taxon>
        <taxon>Bacillales</taxon>
        <taxon>Bacillaceae</taxon>
        <taxon>Priestia</taxon>
    </lineage>
</organism>
<dbReference type="Pfam" id="PF07729">
    <property type="entry name" value="FCD"/>
    <property type="match status" value="1"/>
</dbReference>
<dbReference type="CDD" id="cd07377">
    <property type="entry name" value="WHTH_GntR"/>
    <property type="match status" value="1"/>
</dbReference>
<evidence type="ECO:0000256" key="1">
    <source>
        <dbReference type="ARBA" id="ARBA00023015"/>
    </source>
</evidence>
<protein>
    <submittedName>
        <fullName evidence="5">FadR family transcriptional regulator</fullName>
    </submittedName>
</protein>
<dbReference type="Gene3D" id="1.10.10.10">
    <property type="entry name" value="Winged helix-like DNA-binding domain superfamily/Winged helix DNA-binding domain"/>
    <property type="match status" value="1"/>
</dbReference>
<name>A0A6H1NVT7_PRIMG</name>
<dbReference type="InterPro" id="IPR036390">
    <property type="entry name" value="WH_DNA-bd_sf"/>
</dbReference>
<dbReference type="PANTHER" id="PTHR43537:SF5">
    <property type="entry name" value="UXU OPERON TRANSCRIPTIONAL REGULATOR"/>
    <property type="match status" value="1"/>
</dbReference>
<dbReference type="AlphaFoldDB" id="A0A6H1NVT7"/>
<proteinExistence type="predicted"/>
<dbReference type="PROSITE" id="PS50949">
    <property type="entry name" value="HTH_GNTR"/>
    <property type="match status" value="1"/>
</dbReference>
<dbReference type="InterPro" id="IPR000524">
    <property type="entry name" value="Tscrpt_reg_HTH_GntR"/>
</dbReference>
<dbReference type="SMART" id="SM00345">
    <property type="entry name" value="HTH_GNTR"/>
    <property type="match status" value="1"/>
</dbReference>
<evidence type="ECO:0000259" key="4">
    <source>
        <dbReference type="PROSITE" id="PS50949"/>
    </source>
</evidence>
<evidence type="ECO:0000256" key="2">
    <source>
        <dbReference type="ARBA" id="ARBA00023125"/>
    </source>
</evidence>
<dbReference type="SMART" id="SM00895">
    <property type="entry name" value="FCD"/>
    <property type="match status" value="1"/>
</dbReference>
<keyword evidence="2" id="KW-0238">DNA-binding</keyword>
<dbReference type="PRINTS" id="PR00035">
    <property type="entry name" value="HTHGNTR"/>
</dbReference>
<dbReference type="GO" id="GO:0003700">
    <property type="term" value="F:DNA-binding transcription factor activity"/>
    <property type="evidence" value="ECO:0007669"/>
    <property type="project" value="InterPro"/>
</dbReference>
<evidence type="ECO:0000313" key="6">
    <source>
        <dbReference type="Proteomes" id="UP000501868"/>
    </source>
</evidence>
<gene>
    <name evidence="5" type="ORF">HFZ78_00370</name>
</gene>
<dbReference type="EMBL" id="CP051128">
    <property type="protein sequence ID" value="QIZ05410.1"/>
    <property type="molecule type" value="Genomic_DNA"/>
</dbReference>
<dbReference type="GO" id="GO:0003677">
    <property type="term" value="F:DNA binding"/>
    <property type="evidence" value="ECO:0007669"/>
    <property type="project" value="UniProtKB-KW"/>
</dbReference>
<dbReference type="SUPFAM" id="SSF46785">
    <property type="entry name" value="Winged helix' DNA-binding domain"/>
    <property type="match status" value="1"/>
</dbReference>
<reference evidence="5 6" key="2">
    <citation type="submission" date="2020-04" db="EMBL/GenBank/DDBJ databases">
        <authorList>
            <person name="Fomenkov A."/>
            <person name="Anton B.P."/>
            <person name="Roberts R.J."/>
        </authorList>
    </citation>
    <scope>NUCLEOTIDE SEQUENCE [LARGE SCALE GENOMIC DNA]</scope>
    <source>
        <strain evidence="5 6">S2</strain>
    </source>
</reference>
<dbReference type="Proteomes" id="UP000501868">
    <property type="component" value="Chromosome"/>
</dbReference>
<dbReference type="InterPro" id="IPR011711">
    <property type="entry name" value="GntR_C"/>
</dbReference>
<keyword evidence="3" id="KW-0804">Transcription</keyword>
<dbReference type="PANTHER" id="PTHR43537">
    <property type="entry name" value="TRANSCRIPTIONAL REGULATOR, GNTR FAMILY"/>
    <property type="match status" value="1"/>
</dbReference>
<sequence>MKNIKKVSMHEMIAEEIKRFINEHQLKRGDKLPSVAELTTNLGVSRSSIREGLRYLEGINVIEIQNGKGIFVKNGDALKIEARIDVEQEKNYLLHISELRRALEGKAVELATLRATDKEIKEMERLMAEVTSLKDAGIDSSEEDWAFHKAIYKASHNPLLESVAESVSDTFNKLWSKPFGIDHIFSDTLPFHLTMLEGIKQRDPARALQEFNKIIDTVENTVRQI</sequence>
<reference evidence="5 6" key="1">
    <citation type="submission" date="2020-04" db="EMBL/GenBank/DDBJ databases">
        <title>Genome-Wide Identification of 5-Methylcytosine Sites in Bacterial Genomes By High-Throughput Sequencing of MspJI Restriction Fragments.</title>
        <authorList>
            <person name="Wu V."/>
        </authorList>
    </citation>
    <scope>NUCLEOTIDE SEQUENCE [LARGE SCALE GENOMIC DNA]</scope>
    <source>
        <strain evidence="5 6">S2</strain>
    </source>
</reference>
<dbReference type="Pfam" id="PF00392">
    <property type="entry name" value="GntR"/>
    <property type="match status" value="1"/>
</dbReference>
<evidence type="ECO:0000313" key="5">
    <source>
        <dbReference type="EMBL" id="QIZ05410.1"/>
    </source>
</evidence>
<dbReference type="SUPFAM" id="SSF48008">
    <property type="entry name" value="GntR ligand-binding domain-like"/>
    <property type="match status" value="1"/>
</dbReference>